<dbReference type="GO" id="GO:0042372">
    <property type="term" value="P:phylloquinone biosynthetic process"/>
    <property type="evidence" value="ECO:0007669"/>
    <property type="project" value="InterPro"/>
</dbReference>
<dbReference type="GO" id="GO:0004659">
    <property type="term" value="F:prenyltransferase activity"/>
    <property type="evidence" value="ECO:0007669"/>
    <property type="project" value="InterPro"/>
</dbReference>
<dbReference type="AlphaFoldDB" id="A0AAV6IBM1"/>
<comment type="caution">
    <text evidence="7">The sequence shown here is derived from an EMBL/GenBank/DDBJ whole genome shotgun (WGS) entry which is preliminary data.</text>
</comment>
<keyword evidence="2" id="KW-0808">Transferase</keyword>
<feature type="transmembrane region" description="Helical" evidence="6">
    <location>
        <begin position="169"/>
        <end position="188"/>
    </location>
</feature>
<keyword evidence="4 6" id="KW-1133">Transmembrane helix</keyword>
<dbReference type="NCBIfam" id="TIGR02235">
    <property type="entry name" value="menA_cyano-plnt"/>
    <property type="match status" value="1"/>
</dbReference>
<evidence type="ECO:0000256" key="2">
    <source>
        <dbReference type="ARBA" id="ARBA00022679"/>
    </source>
</evidence>
<feature type="transmembrane region" description="Helical" evidence="6">
    <location>
        <begin position="143"/>
        <end position="162"/>
    </location>
</feature>
<keyword evidence="8" id="KW-1185">Reference proteome</keyword>
<feature type="transmembrane region" description="Helical" evidence="6">
    <location>
        <begin position="326"/>
        <end position="343"/>
    </location>
</feature>
<accession>A0AAV6IBM1</accession>
<gene>
    <name evidence="7" type="ORF">RHGRI_032362</name>
</gene>
<dbReference type="PANTHER" id="PTHR13929">
    <property type="entry name" value="1,4-DIHYDROXY-2-NAPHTHOATE OCTAPRENYLTRANSFERASE"/>
    <property type="match status" value="1"/>
</dbReference>
<comment type="subcellular location">
    <subcellularLocation>
        <location evidence="1">Membrane</location>
        <topology evidence="1">Multi-pass membrane protein</topology>
    </subcellularLocation>
</comment>
<dbReference type="Proteomes" id="UP000823749">
    <property type="component" value="Chromosome 11"/>
</dbReference>
<evidence type="ECO:0000256" key="4">
    <source>
        <dbReference type="ARBA" id="ARBA00022989"/>
    </source>
</evidence>
<evidence type="ECO:0000256" key="1">
    <source>
        <dbReference type="ARBA" id="ARBA00004141"/>
    </source>
</evidence>
<feature type="transmembrane region" description="Helical" evidence="6">
    <location>
        <begin position="384"/>
        <end position="406"/>
    </location>
</feature>
<evidence type="ECO:0000313" key="8">
    <source>
        <dbReference type="Proteomes" id="UP000823749"/>
    </source>
</evidence>
<sequence>MSIDLYIRCRYYAFRGLPMASTFCNLISIGSGQKKLGHYLLNQNNNARQVSLACMPILTRHGFGCEWHCHRVPSSYVVQRSSSCHHKTESCLNRTHKRRLATQRRQCRCTSFKNGEEHLQSTSEVKTEEYISRATLIWRAIKLPIYCVALVPLTVGSAAAYLQTGLYSARRYFVLLASSVLVIAWLNLSNDVYDYDTGADTTKKESVVNMVGSRTGTLLAAYMLLALGFVGLAWVSVGAGNVRSMLLLACAITCGYIYQCPPFRLSYQGFGEPLCFAAFGPFATTAFYLLQSSTRFELPITGTILSASLLVGLTTALILFCSHFHQVSFFSFVFLSPLEYIHIFRFRPSLYQVRLGTEAGSTVVKVGVVTLYSLLLVLGLSRALPFACMFLCSLTLPVGKLVVSFVEENHKDKTKIFMAKYYCVRLHALFGAALAAGLVASRMIIERSL</sequence>
<dbReference type="CDD" id="cd13962">
    <property type="entry name" value="PT_UbiA_UBIAD1"/>
    <property type="match status" value="1"/>
</dbReference>
<dbReference type="InterPro" id="IPR026046">
    <property type="entry name" value="UBIAD1"/>
</dbReference>
<feature type="transmembrane region" description="Helical" evidence="6">
    <location>
        <begin position="426"/>
        <end position="445"/>
    </location>
</feature>
<evidence type="ECO:0000313" key="7">
    <source>
        <dbReference type="EMBL" id="KAG5526043.1"/>
    </source>
</evidence>
<dbReference type="HAMAP" id="MF_01938">
    <property type="entry name" value="MenA_2"/>
    <property type="match status" value="1"/>
</dbReference>
<name>A0AAV6IBM1_9ERIC</name>
<protein>
    <submittedName>
        <fullName evidence="7">Uncharacterized protein</fullName>
    </submittedName>
</protein>
<organism evidence="7 8">
    <name type="scientific">Rhododendron griersonianum</name>
    <dbReference type="NCBI Taxonomy" id="479676"/>
    <lineage>
        <taxon>Eukaryota</taxon>
        <taxon>Viridiplantae</taxon>
        <taxon>Streptophyta</taxon>
        <taxon>Embryophyta</taxon>
        <taxon>Tracheophyta</taxon>
        <taxon>Spermatophyta</taxon>
        <taxon>Magnoliopsida</taxon>
        <taxon>eudicotyledons</taxon>
        <taxon>Gunneridae</taxon>
        <taxon>Pentapetalae</taxon>
        <taxon>asterids</taxon>
        <taxon>Ericales</taxon>
        <taxon>Ericaceae</taxon>
        <taxon>Ericoideae</taxon>
        <taxon>Rhodoreae</taxon>
        <taxon>Rhododendron</taxon>
    </lineage>
</organism>
<dbReference type="Pfam" id="PF01040">
    <property type="entry name" value="UbiA"/>
    <property type="match status" value="1"/>
</dbReference>
<reference evidence="7" key="1">
    <citation type="submission" date="2020-08" db="EMBL/GenBank/DDBJ databases">
        <title>Plant Genome Project.</title>
        <authorList>
            <person name="Zhang R.-G."/>
        </authorList>
    </citation>
    <scope>NUCLEOTIDE SEQUENCE</scope>
    <source>
        <strain evidence="7">WSP0</strain>
        <tissue evidence="7">Leaf</tissue>
    </source>
</reference>
<feature type="transmembrane region" description="Helical" evidence="6">
    <location>
        <begin position="270"/>
        <end position="290"/>
    </location>
</feature>
<evidence type="ECO:0000256" key="3">
    <source>
        <dbReference type="ARBA" id="ARBA00022692"/>
    </source>
</evidence>
<keyword evidence="5 6" id="KW-0472">Membrane</keyword>
<feature type="transmembrane region" description="Helical" evidence="6">
    <location>
        <begin position="216"/>
        <end position="235"/>
    </location>
</feature>
<dbReference type="PANTHER" id="PTHR13929:SF0">
    <property type="entry name" value="UBIA PRENYLTRANSFERASE DOMAIN-CONTAINING PROTEIN 1"/>
    <property type="match status" value="1"/>
</dbReference>
<dbReference type="EMBL" id="JACTNZ010000011">
    <property type="protein sequence ID" value="KAG5526043.1"/>
    <property type="molecule type" value="Genomic_DNA"/>
</dbReference>
<evidence type="ECO:0000256" key="6">
    <source>
        <dbReference type="SAM" id="Phobius"/>
    </source>
</evidence>
<feature type="transmembrane region" description="Helical" evidence="6">
    <location>
        <begin position="355"/>
        <end position="378"/>
    </location>
</feature>
<proteinExistence type="inferred from homology"/>
<dbReference type="GO" id="GO:0016020">
    <property type="term" value="C:membrane"/>
    <property type="evidence" value="ECO:0007669"/>
    <property type="project" value="UniProtKB-SubCell"/>
</dbReference>
<dbReference type="InterPro" id="IPR011937">
    <property type="entry name" value="DHNA_phytyltransferase_MenA"/>
</dbReference>
<dbReference type="InterPro" id="IPR000537">
    <property type="entry name" value="UbiA_prenyltransferase"/>
</dbReference>
<keyword evidence="3 6" id="KW-0812">Transmembrane</keyword>
<evidence type="ECO:0000256" key="5">
    <source>
        <dbReference type="ARBA" id="ARBA00023136"/>
    </source>
</evidence>
<feature type="transmembrane region" description="Helical" evidence="6">
    <location>
        <begin position="302"/>
        <end position="320"/>
    </location>
</feature>